<evidence type="ECO:0000256" key="2">
    <source>
        <dbReference type="ARBA" id="ARBA00007991"/>
    </source>
</evidence>
<dbReference type="KEGG" id="spao:SPAR_P01460"/>
<dbReference type="GeneID" id="54634088"/>
<dbReference type="SMART" id="SM00913">
    <property type="entry name" value="IBN_N"/>
    <property type="match status" value="1"/>
</dbReference>
<dbReference type="GO" id="GO:0005635">
    <property type="term" value="C:nuclear envelope"/>
    <property type="evidence" value="ECO:0007669"/>
    <property type="project" value="TreeGrafter"/>
</dbReference>
<sequence length="1033" mass="119769">MSSSLNELNLVQVLEQASNPQHIRSEVQKLAEQQLKQWETQAGFHYLLQSIYLNLSNSLQIRWLAVIQFKNGVDKYWRSTRINAIPKDEKASIRGRLFEMIDEQNNQLCIQNAQAAARIARLDFPVEWPTLFEDLENLLNDEVIRKDSIKVYNILMHVNQIVKVLGTARIGRCRPAMQSKVPLILPLIVRIYLQSFEEWTTSSNLNYENLSSLQVSYLSLKVLRRIICEGYERPQTDQSVCDFIKLSVSHFEMLISNHENFRKFDIYEKFIKCLGKLYFNLVSGSPANFILLPCSTQILITYTRLIFDKAPKVYRENSDVTGDFWEQTAIRGLLILKRVINFIHKKGAITLKARSDKLTIDASINKINTEFLNENLITRLVDTLMEWYLRLRPTELENWFMDPEEWINEQMATSYEYQIRPCAENVFQDLINTFSELLVPYLLKKIENDASKLSNSLDDFLRKDAIYSSFQLSASAVSEMVDFDRLLIQVFLPEATNTNISGDELKIIRRRVALIINEWSTVKCSEESKSLCYKLFTNFLTNEDDKVVLLTTVQTVRTMVDDWNFNKDTFQPFLTENVHLLLRKILPSVSLTETRLYVLNTLSDIIIQTKPLISRDLLVEILQIIPNLWGIATNNASEAILANALLRLLRNLVSSLGSQSHLTWDIAIPVVALACDPSSMQYQLLSEDGYELWDMLLQNFSSHEQEFDEKFVELVPFLKYGIETHTEILPTLLEIIKSYALILNPVDFFANNTFQDIFKQMSRYLLKLREDSFQLILEIWEILILSNESDYENLLLQKFYETGVLSALFDAIFLEEAPSSYLCSQIIQIIARISYVNPDALMTFLAAYHENLPTSNENMHMPESVRKIVSKDQSYDFVVNKLLTGWIVCFRDIFDPKFKKVHILGISSLLRTGLVPILTEFSSIASLWIEMLEEINETNHGDCEKYHLNDIVTEQSIAFHPLTSEQLRYHELCKNNDPVHNISLKDFISQSVEYLESHLGVERYQEFLKTINPNLLENLQMFLSIQPQEVHSS</sequence>
<dbReference type="InterPro" id="IPR011989">
    <property type="entry name" value="ARM-like"/>
</dbReference>
<dbReference type="GO" id="GO:0031267">
    <property type="term" value="F:small GTPase binding"/>
    <property type="evidence" value="ECO:0007669"/>
    <property type="project" value="InterPro"/>
</dbReference>
<evidence type="ECO:0000256" key="4">
    <source>
        <dbReference type="ARBA" id="ARBA00023242"/>
    </source>
</evidence>
<evidence type="ECO:0000256" key="3">
    <source>
        <dbReference type="ARBA" id="ARBA00022448"/>
    </source>
</evidence>
<name>A0A8B8V0Z2_SACPA</name>
<dbReference type="VEuPathDB" id="FungiDB:SPAR_P01460"/>
<dbReference type="PANTHER" id="PTHR10997">
    <property type="entry name" value="IMPORTIN-7, 8, 11"/>
    <property type="match status" value="1"/>
</dbReference>
<dbReference type="AlphaFoldDB" id="A0A8B8V0Z2"/>
<dbReference type="InterPro" id="IPR058669">
    <property type="entry name" value="TPR_IPO7/11-like"/>
</dbReference>
<comment type="subcellular location">
    <subcellularLocation>
        <location evidence="1">Nucleus</location>
    </subcellularLocation>
</comment>
<comment type="similarity">
    <text evidence="2">Belongs to the importin beta family.</text>
</comment>
<protein>
    <submittedName>
        <fullName evidence="6">Karyopherin KAP120</fullName>
    </submittedName>
</protein>
<dbReference type="SUPFAM" id="SSF48371">
    <property type="entry name" value="ARM repeat"/>
    <property type="match status" value="1"/>
</dbReference>
<reference evidence="6" key="2">
    <citation type="submission" date="2020-01" db="EMBL/GenBank/DDBJ databases">
        <title>Population-level Yeast Reference Genomes.</title>
        <authorList>
            <person name="Yue J.-X."/>
        </authorList>
    </citation>
    <scope>NUCLEOTIDE SEQUENCE</scope>
    <source>
        <strain evidence="6">CBS432</strain>
    </source>
</reference>
<dbReference type="RefSeq" id="XP_033769643.1">
    <property type="nucleotide sequence ID" value="XM_033913752.1"/>
</dbReference>
<evidence type="ECO:0000256" key="1">
    <source>
        <dbReference type="ARBA" id="ARBA00004123"/>
    </source>
</evidence>
<dbReference type="InterPro" id="IPR016024">
    <property type="entry name" value="ARM-type_fold"/>
</dbReference>
<organism evidence="6">
    <name type="scientific">Saccharomyces paradoxus</name>
    <name type="common">Yeast</name>
    <name type="synonym">Saccharomyces douglasii</name>
    <dbReference type="NCBI Taxonomy" id="27291"/>
    <lineage>
        <taxon>Eukaryota</taxon>
        <taxon>Fungi</taxon>
        <taxon>Dikarya</taxon>
        <taxon>Ascomycota</taxon>
        <taxon>Saccharomycotina</taxon>
        <taxon>Saccharomycetes</taxon>
        <taxon>Saccharomycetales</taxon>
        <taxon>Saccharomycetaceae</taxon>
        <taxon>Saccharomyces</taxon>
    </lineage>
</organism>
<reference evidence="6" key="3">
    <citation type="submission" date="2025-07" db="EMBL/GenBank/DDBJ databases">
        <authorList>
            <consortium name="NCBI Genome Project"/>
        </authorList>
    </citation>
    <scope>NUCLEOTIDE SEQUENCE</scope>
    <source>
        <strain evidence="6">CBS432</strain>
    </source>
</reference>
<dbReference type="GO" id="GO:0006606">
    <property type="term" value="P:protein import into nucleus"/>
    <property type="evidence" value="ECO:0007669"/>
    <property type="project" value="TreeGrafter"/>
</dbReference>
<accession>A0A8B8V0Z2</accession>
<dbReference type="InterPro" id="IPR001494">
    <property type="entry name" value="Importin-beta_N"/>
</dbReference>
<dbReference type="OrthoDB" id="361693at2759"/>
<reference evidence="6" key="1">
    <citation type="journal article" date="2017" name="Nat. Genet.">
        <title>Contrasting evolutionary genome dynamics between domesticated and wild yeasts.</title>
        <authorList>
            <person name="Yue J.X."/>
            <person name="Li J."/>
            <person name="Aigrain L."/>
            <person name="Hallin J."/>
            <person name="Persson K."/>
            <person name="Oliver K."/>
            <person name="Bergstrom A."/>
            <person name="Coupland P."/>
            <person name="Warringer J."/>
            <person name="Lagomarsino M.C."/>
            <person name="Fischer G."/>
            <person name="Durbin R."/>
            <person name="Liti G."/>
        </authorList>
    </citation>
    <scope>NUCLEOTIDE SEQUENCE</scope>
    <source>
        <strain evidence="6">CBS432</strain>
    </source>
</reference>
<dbReference type="PROSITE" id="PS50166">
    <property type="entry name" value="IMPORTIN_B_NT"/>
    <property type="match status" value="1"/>
</dbReference>
<dbReference type="Gene3D" id="1.25.10.10">
    <property type="entry name" value="Leucine-rich Repeat Variant"/>
    <property type="match status" value="1"/>
</dbReference>
<proteinExistence type="inferred from homology"/>
<reference evidence="6" key="4">
    <citation type="submission" date="2025-08" db="UniProtKB">
        <authorList>
            <consortium name="RefSeq"/>
        </authorList>
    </citation>
    <scope>IDENTIFICATION</scope>
    <source>
        <strain evidence="6">CBS432</strain>
    </source>
</reference>
<dbReference type="Pfam" id="PF03810">
    <property type="entry name" value="IBN_N"/>
    <property type="match status" value="1"/>
</dbReference>
<keyword evidence="4" id="KW-0539">Nucleus</keyword>
<gene>
    <name evidence="6" type="primary">KAP120</name>
    <name evidence="6" type="ORF">SPAR_P01460</name>
</gene>
<dbReference type="FunFam" id="1.25.10.10:FF:000587">
    <property type="entry name" value="Kap120p"/>
    <property type="match status" value="1"/>
</dbReference>
<evidence type="ECO:0000313" key="6">
    <source>
        <dbReference type="RefSeq" id="XP_033769643.1"/>
    </source>
</evidence>
<evidence type="ECO:0000259" key="5">
    <source>
        <dbReference type="PROSITE" id="PS50166"/>
    </source>
</evidence>
<dbReference type="PANTHER" id="PTHR10997:SF7">
    <property type="entry name" value="IMPORTIN-11"/>
    <property type="match status" value="1"/>
</dbReference>
<dbReference type="Pfam" id="PF25758">
    <property type="entry name" value="TPR_IPO11"/>
    <property type="match status" value="1"/>
</dbReference>
<feature type="domain" description="Importin N-terminal" evidence="5">
    <location>
        <begin position="31"/>
        <end position="103"/>
    </location>
</feature>
<keyword evidence="3" id="KW-0813">Transport</keyword>
<dbReference type="GO" id="GO:0005829">
    <property type="term" value="C:cytosol"/>
    <property type="evidence" value="ECO:0007669"/>
    <property type="project" value="TreeGrafter"/>
</dbReference>